<feature type="compositionally biased region" description="Basic and acidic residues" evidence="1">
    <location>
        <begin position="31"/>
        <end position="42"/>
    </location>
</feature>
<proteinExistence type="predicted"/>
<dbReference type="AlphaFoldDB" id="A0A4Z1IT84"/>
<feature type="compositionally biased region" description="Basic and acidic residues" evidence="1">
    <location>
        <begin position="118"/>
        <end position="140"/>
    </location>
</feature>
<feature type="region of interest" description="Disordered" evidence="1">
    <location>
        <begin position="104"/>
        <end position="140"/>
    </location>
</feature>
<evidence type="ECO:0000313" key="2">
    <source>
        <dbReference type="EMBL" id="TGO59817.1"/>
    </source>
</evidence>
<gene>
    <name evidence="2" type="ORF">BOTNAR_0156g00190</name>
</gene>
<comment type="caution">
    <text evidence="2">The sequence shown here is derived from an EMBL/GenBank/DDBJ whole genome shotgun (WGS) entry which is preliminary data.</text>
</comment>
<sequence length="140" mass="16226">MSSVFHPYDAALRGSRIPNPSDPPGQDQTGEEEKNKKGKEIQNQKAWEQIKTQVDTLRYLEKSIREEVEMNLKVVRRELNGVEGTVGMMESLCRCMLSENLEVRGENRGDEVDEEDEKNGMDKLWRRGDGRDEEKRKTKE</sequence>
<dbReference type="OrthoDB" id="3547356at2759"/>
<name>A0A4Z1IT84_9HELO</name>
<organism evidence="2 3">
    <name type="scientific">Botryotinia narcissicola</name>
    <dbReference type="NCBI Taxonomy" id="278944"/>
    <lineage>
        <taxon>Eukaryota</taxon>
        <taxon>Fungi</taxon>
        <taxon>Dikarya</taxon>
        <taxon>Ascomycota</taxon>
        <taxon>Pezizomycotina</taxon>
        <taxon>Leotiomycetes</taxon>
        <taxon>Helotiales</taxon>
        <taxon>Sclerotiniaceae</taxon>
        <taxon>Botryotinia</taxon>
    </lineage>
</organism>
<feature type="region of interest" description="Disordered" evidence="1">
    <location>
        <begin position="1"/>
        <end position="44"/>
    </location>
</feature>
<reference evidence="2 3" key="1">
    <citation type="submission" date="2017-12" db="EMBL/GenBank/DDBJ databases">
        <title>Comparative genomics of Botrytis spp.</title>
        <authorList>
            <person name="Valero-Jimenez C.A."/>
            <person name="Tapia P."/>
            <person name="Veloso J."/>
            <person name="Silva-Moreno E."/>
            <person name="Staats M."/>
            <person name="Valdes J.H."/>
            <person name="Van Kan J.A.L."/>
        </authorList>
    </citation>
    <scope>NUCLEOTIDE SEQUENCE [LARGE SCALE GENOMIC DNA]</scope>
    <source>
        <strain evidence="2 3">MUCL2120</strain>
    </source>
</reference>
<accession>A0A4Z1IT84</accession>
<dbReference type="EMBL" id="PQXJ01000156">
    <property type="protein sequence ID" value="TGO59817.1"/>
    <property type="molecule type" value="Genomic_DNA"/>
</dbReference>
<dbReference type="Proteomes" id="UP000297452">
    <property type="component" value="Unassembled WGS sequence"/>
</dbReference>
<keyword evidence="3" id="KW-1185">Reference proteome</keyword>
<protein>
    <submittedName>
        <fullName evidence="2">Uncharacterized protein</fullName>
    </submittedName>
</protein>
<evidence type="ECO:0000256" key="1">
    <source>
        <dbReference type="SAM" id="MobiDB-lite"/>
    </source>
</evidence>
<evidence type="ECO:0000313" key="3">
    <source>
        <dbReference type="Proteomes" id="UP000297452"/>
    </source>
</evidence>